<feature type="signal peptide" evidence="2">
    <location>
        <begin position="1"/>
        <end position="22"/>
    </location>
</feature>
<proteinExistence type="predicted"/>
<evidence type="ECO:0000313" key="3">
    <source>
        <dbReference type="EMBL" id="KHJ69942.1"/>
    </source>
</evidence>
<sequence length="128" mass="14400">MKKVLISLSVLVTSLTVMSAQAANDTTGCEAKKQEIQQELSMAREQGNKARIAGLEKALRENSEHCTDSGLLKARQEKVAEKQQKVQEREQSLREAQADGRHEKIEKQQRKLDDARDELNRAKAMLAK</sequence>
<dbReference type="Proteomes" id="UP000030853">
    <property type="component" value="Unassembled WGS sequence"/>
</dbReference>
<reference evidence="3 4" key="1">
    <citation type="submission" date="2014-11" db="EMBL/GenBank/DDBJ databases">
        <title>Genome sequencing of Pantoea rodasii ND03.</title>
        <authorList>
            <person name="Muhamad Yunos N.Y."/>
            <person name="Chan K.-G."/>
        </authorList>
    </citation>
    <scope>NUCLEOTIDE SEQUENCE [LARGE SCALE GENOMIC DNA]</scope>
    <source>
        <strain evidence="3 4">ND03</strain>
    </source>
</reference>
<accession>A0A0B1RFG5</accession>
<dbReference type="Pfam" id="PF06476">
    <property type="entry name" value="DUF1090"/>
    <property type="match status" value="1"/>
</dbReference>
<organism evidence="3 4">
    <name type="scientific">Pantoea rodasii</name>
    <dbReference type="NCBI Taxonomy" id="1076549"/>
    <lineage>
        <taxon>Bacteria</taxon>
        <taxon>Pseudomonadati</taxon>
        <taxon>Pseudomonadota</taxon>
        <taxon>Gammaproteobacteria</taxon>
        <taxon>Enterobacterales</taxon>
        <taxon>Erwiniaceae</taxon>
        <taxon>Pantoea</taxon>
    </lineage>
</organism>
<feature type="region of interest" description="Disordered" evidence="1">
    <location>
        <begin position="63"/>
        <end position="128"/>
    </location>
</feature>
<protein>
    <recommendedName>
        <fullName evidence="5">DUF1090 domain-containing protein</fullName>
    </recommendedName>
</protein>
<comment type="caution">
    <text evidence="3">The sequence shown here is derived from an EMBL/GenBank/DDBJ whole genome shotgun (WGS) entry which is preliminary data.</text>
</comment>
<gene>
    <name evidence="3" type="ORF">QU24_01510</name>
</gene>
<dbReference type="RefSeq" id="WP_039327643.1">
    <property type="nucleotide sequence ID" value="NZ_JTJJ01000006.1"/>
</dbReference>
<dbReference type="InterPro" id="IPR009468">
    <property type="entry name" value="DUF1090"/>
</dbReference>
<keyword evidence="2" id="KW-0732">Signal</keyword>
<evidence type="ECO:0000256" key="2">
    <source>
        <dbReference type="SAM" id="SignalP"/>
    </source>
</evidence>
<evidence type="ECO:0000256" key="1">
    <source>
        <dbReference type="SAM" id="MobiDB-lite"/>
    </source>
</evidence>
<feature type="compositionally biased region" description="Basic and acidic residues" evidence="1">
    <location>
        <begin position="74"/>
        <end position="121"/>
    </location>
</feature>
<name>A0A0B1RFG5_9GAMM</name>
<evidence type="ECO:0008006" key="5">
    <source>
        <dbReference type="Google" id="ProtNLM"/>
    </source>
</evidence>
<feature type="chain" id="PRO_5002080883" description="DUF1090 domain-containing protein" evidence="2">
    <location>
        <begin position="23"/>
        <end position="128"/>
    </location>
</feature>
<evidence type="ECO:0000313" key="4">
    <source>
        <dbReference type="Proteomes" id="UP000030853"/>
    </source>
</evidence>
<dbReference type="AlphaFoldDB" id="A0A0B1RFG5"/>
<dbReference type="EMBL" id="JTJJ01000006">
    <property type="protein sequence ID" value="KHJ69942.1"/>
    <property type="molecule type" value="Genomic_DNA"/>
</dbReference>